<evidence type="ECO:0000313" key="2">
    <source>
        <dbReference type="Proteomes" id="UP000003688"/>
    </source>
</evidence>
<dbReference type="EMBL" id="ABOX02000021">
    <property type="protein sequence ID" value="EEF59981.1"/>
    <property type="molecule type" value="Genomic_DNA"/>
</dbReference>
<dbReference type="STRING" id="320771.Cflav_PD3040"/>
<dbReference type="Proteomes" id="UP000003688">
    <property type="component" value="Unassembled WGS sequence"/>
</dbReference>
<keyword evidence="2" id="KW-1185">Reference proteome</keyword>
<proteinExistence type="predicted"/>
<evidence type="ECO:0000313" key="1">
    <source>
        <dbReference type="EMBL" id="EEF59981.1"/>
    </source>
</evidence>
<dbReference type="AlphaFoldDB" id="B9XJC0"/>
<sequence>MCSSPDTSVLLITIVSEMPAALFVDHWRKLAADDKILNFFTSQMQKADVVRGTAAGQTLETVSLLSEPSS</sequence>
<gene>
    <name evidence="1" type="ORF">Cflav_PD3040</name>
</gene>
<comment type="caution">
    <text evidence="1">The sequence shown here is derived from an EMBL/GenBank/DDBJ whole genome shotgun (WGS) entry which is preliminary data.</text>
</comment>
<reference evidence="1 2" key="1">
    <citation type="journal article" date="2011" name="J. Bacteriol.">
        <title>Genome sequence of 'Pedosphaera parvula' Ellin514, an aerobic Verrucomicrobial isolate from pasture soil.</title>
        <authorList>
            <person name="Kant R."/>
            <person name="van Passel M.W."/>
            <person name="Sangwan P."/>
            <person name="Palva A."/>
            <person name="Lucas S."/>
            <person name="Copeland A."/>
            <person name="Lapidus A."/>
            <person name="Glavina Del Rio T."/>
            <person name="Dalin E."/>
            <person name="Tice H."/>
            <person name="Bruce D."/>
            <person name="Goodwin L."/>
            <person name="Pitluck S."/>
            <person name="Chertkov O."/>
            <person name="Larimer F.W."/>
            <person name="Land M.L."/>
            <person name="Hauser L."/>
            <person name="Brettin T.S."/>
            <person name="Detter J.C."/>
            <person name="Han S."/>
            <person name="de Vos W.M."/>
            <person name="Janssen P.H."/>
            <person name="Smidt H."/>
        </authorList>
    </citation>
    <scope>NUCLEOTIDE SEQUENCE [LARGE SCALE GENOMIC DNA]</scope>
    <source>
        <strain evidence="1 2">Ellin514</strain>
    </source>
</reference>
<accession>B9XJC0</accession>
<name>B9XJC0_PEDPL</name>
<organism evidence="1 2">
    <name type="scientific">Pedosphaera parvula (strain Ellin514)</name>
    <dbReference type="NCBI Taxonomy" id="320771"/>
    <lineage>
        <taxon>Bacteria</taxon>
        <taxon>Pseudomonadati</taxon>
        <taxon>Verrucomicrobiota</taxon>
        <taxon>Pedosphaerae</taxon>
        <taxon>Pedosphaerales</taxon>
        <taxon>Pedosphaeraceae</taxon>
        <taxon>Pedosphaera</taxon>
    </lineage>
</organism>
<protein>
    <submittedName>
        <fullName evidence="1">Uncharacterized protein</fullName>
    </submittedName>
</protein>